<gene>
    <name evidence="3" type="ORF">ArsFIN_56040</name>
</gene>
<dbReference type="KEGG" id="ans:ArsFIN_56040"/>
<dbReference type="InterPro" id="IPR051703">
    <property type="entry name" value="NF-kappa-B_Signaling_Reg"/>
</dbReference>
<evidence type="ECO:0000313" key="4">
    <source>
        <dbReference type="Proteomes" id="UP000295134"/>
    </source>
</evidence>
<dbReference type="RefSeq" id="WP_026823985.1">
    <property type="nucleotide sequence ID" value="NZ_CP038626.1"/>
</dbReference>
<geneLocation type="plasmid" evidence="4">
    <name>parsfin14</name>
</geneLocation>
<dbReference type="AlphaFoldDB" id="A0A4V1BXV3"/>
<dbReference type="GeneID" id="39751605"/>
<accession>A0A4V1BXV3</accession>
<dbReference type="Gene3D" id="3.90.320.10">
    <property type="match status" value="1"/>
</dbReference>
<dbReference type="SUPFAM" id="SSF52980">
    <property type="entry name" value="Restriction endonuclease-like"/>
    <property type="match status" value="1"/>
</dbReference>
<organism evidence="3 4">
    <name type="scientific">Arsenophonus nasoniae</name>
    <name type="common">son-killer infecting Nasonia vitripennis</name>
    <dbReference type="NCBI Taxonomy" id="638"/>
    <lineage>
        <taxon>Bacteria</taxon>
        <taxon>Pseudomonadati</taxon>
        <taxon>Pseudomonadota</taxon>
        <taxon>Gammaproteobacteria</taxon>
        <taxon>Enterobacterales</taxon>
        <taxon>Morganellaceae</taxon>
        <taxon>Arsenophonus</taxon>
    </lineage>
</organism>
<protein>
    <submittedName>
        <fullName evidence="3">YqaJ-like viral recombinase domain protein</fullName>
    </submittedName>
</protein>
<keyword evidence="1" id="KW-0175">Coiled coil</keyword>
<evidence type="ECO:0000256" key="1">
    <source>
        <dbReference type="SAM" id="Coils"/>
    </source>
</evidence>
<evidence type="ECO:0000313" key="3">
    <source>
        <dbReference type="EMBL" id="QBY46993.1"/>
    </source>
</evidence>
<dbReference type="Proteomes" id="UP000295134">
    <property type="component" value="Plasmid pArsFIN14"/>
</dbReference>
<dbReference type="EMBL" id="CP038626">
    <property type="protein sequence ID" value="QBY46993.1"/>
    <property type="molecule type" value="Genomic_DNA"/>
</dbReference>
<sequence length="206" mass="24135">MIWHDVEQNTSEWQELRIGKVTASRFGCFMTQKDTSFGEPAKRYALQIALETITGKKSQQNGFTNEHMRRGHEQEPIARMLYEQKKEVLVTGGGFFDWGDYGDSPDGLVGNDGAIEIKSVIAPVHYETLKRKTFDPTYKWQLIGHLDCSERDWVDFVSYCADFPENKQLIIYRLERKDYQEEINQLRKRRKDFLNEIEVMIDAIIE</sequence>
<dbReference type="InterPro" id="IPR011604">
    <property type="entry name" value="PDDEXK-like_dom_sf"/>
</dbReference>
<proteinExistence type="predicted"/>
<name>A0A4V1BXV3_9GAMM</name>
<evidence type="ECO:0000259" key="2">
    <source>
        <dbReference type="Pfam" id="PF09588"/>
    </source>
</evidence>
<feature type="domain" description="YqaJ viral recombinase" evidence="2">
    <location>
        <begin position="12"/>
        <end position="150"/>
    </location>
</feature>
<reference evidence="3 4" key="1">
    <citation type="submission" date="2019-03" db="EMBL/GenBank/DDBJ databases">
        <title>Long-read sequencing reveals hyperdense prophage content in a complex bacterial symbiont genome.</title>
        <authorList>
            <person name="Frost C.L."/>
            <person name="Siozios S."/>
            <person name="Nadal-Jimenez P."/>
            <person name="Brockhurst M.A."/>
            <person name="King K.C."/>
            <person name="Darby A.C."/>
            <person name="Hurst G.D.D."/>
        </authorList>
    </citation>
    <scope>NUCLEOTIDE SEQUENCE [LARGE SCALE GENOMIC DNA]</scope>
    <source>
        <strain evidence="3 4">FIN</strain>
        <plasmid evidence="4">parsfin14</plasmid>
    </source>
</reference>
<dbReference type="CDD" id="cd22343">
    <property type="entry name" value="PDDEXK_lambda_exonuclease-like"/>
    <property type="match status" value="1"/>
</dbReference>
<feature type="coiled-coil region" evidence="1">
    <location>
        <begin position="169"/>
        <end position="203"/>
    </location>
</feature>
<dbReference type="PANTHER" id="PTHR46609:SF6">
    <property type="entry name" value="EXONUCLEASE, PHAGE-TYPE_RECB, C-TERMINAL DOMAIN-CONTAINING PROTEIN-RELATED"/>
    <property type="match status" value="1"/>
</dbReference>
<dbReference type="Pfam" id="PF09588">
    <property type="entry name" value="YqaJ"/>
    <property type="match status" value="1"/>
</dbReference>
<keyword evidence="3" id="KW-0614">Plasmid</keyword>
<dbReference type="PANTHER" id="PTHR46609">
    <property type="entry name" value="EXONUCLEASE, PHAGE-TYPE/RECB, C-TERMINAL DOMAIN-CONTAINING PROTEIN"/>
    <property type="match status" value="1"/>
</dbReference>
<dbReference type="InterPro" id="IPR011335">
    <property type="entry name" value="Restrct_endonuc-II-like"/>
</dbReference>
<dbReference type="InterPro" id="IPR019080">
    <property type="entry name" value="YqaJ_viral_recombinase"/>
</dbReference>